<gene>
    <name evidence="3" type="ORF">Scinn_22780</name>
</gene>
<comment type="caution">
    <text evidence="3">The sequence shown here is derived from an EMBL/GenBank/DDBJ whole genome shotgun (WGS) entry which is preliminary data.</text>
</comment>
<dbReference type="GeneID" id="86953701"/>
<feature type="compositionally biased region" description="Polar residues" evidence="1">
    <location>
        <begin position="97"/>
        <end position="107"/>
    </location>
</feature>
<proteinExistence type="predicted"/>
<protein>
    <submittedName>
        <fullName evidence="3">Uncharacterized protein</fullName>
    </submittedName>
</protein>
<keyword evidence="2" id="KW-1133">Transmembrane helix</keyword>
<evidence type="ECO:0000313" key="4">
    <source>
        <dbReference type="Proteomes" id="UP000660554"/>
    </source>
</evidence>
<name>A0ABQ3NJ74_STRVG</name>
<feature type="transmembrane region" description="Helical" evidence="2">
    <location>
        <begin position="39"/>
        <end position="57"/>
    </location>
</feature>
<dbReference type="RefSeq" id="WP_191868916.1">
    <property type="nucleotide sequence ID" value="NZ_BMRU01000007.1"/>
</dbReference>
<evidence type="ECO:0000313" key="3">
    <source>
        <dbReference type="EMBL" id="GHI12815.1"/>
    </source>
</evidence>
<dbReference type="Proteomes" id="UP000660554">
    <property type="component" value="Unassembled WGS sequence"/>
</dbReference>
<keyword evidence="2" id="KW-0472">Membrane</keyword>
<feature type="region of interest" description="Disordered" evidence="1">
    <location>
        <begin position="63"/>
        <end position="107"/>
    </location>
</feature>
<keyword evidence="2" id="KW-0812">Transmembrane</keyword>
<accession>A0ABQ3NJ74</accession>
<reference evidence="4" key="1">
    <citation type="submission" date="2020-09" db="EMBL/GenBank/DDBJ databases">
        <title>Whole genome shotgun sequence of Streptomyces cinnamonensis NBRC 15873.</title>
        <authorList>
            <person name="Komaki H."/>
            <person name="Tamura T."/>
        </authorList>
    </citation>
    <scope>NUCLEOTIDE SEQUENCE [LARGE SCALE GENOMIC DNA]</scope>
    <source>
        <strain evidence="4">NBRC 15873</strain>
    </source>
</reference>
<keyword evidence="4" id="KW-1185">Reference proteome</keyword>
<sequence>MILKIDDIGMAILGAGLLVGYAVYKHSRSASGPASKGDLVGAIGAGTAVVTALFLLFGGDGRQPAAPEPRPSGRALSAAVAGVPAGRDPAPGPVTLPSGSARTSATP</sequence>
<organism evidence="3 4">
    <name type="scientific">Streptomyces virginiae</name>
    <name type="common">Streptomyces cinnamonensis</name>
    <dbReference type="NCBI Taxonomy" id="1961"/>
    <lineage>
        <taxon>Bacteria</taxon>
        <taxon>Bacillati</taxon>
        <taxon>Actinomycetota</taxon>
        <taxon>Actinomycetes</taxon>
        <taxon>Kitasatosporales</taxon>
        <taxon>Streptomycetaceae</taxon>
        <taxon>Streptomyces</taxon>
    </lineage>
</organism>
<evidence type="ECO:0000256" key="2">
    <source>
        <dbReference type="SAM" id="Phobius"/>
    </source>
</evidence>
<feature type="transmembrane region" description="Helical" evidence="2">
    <location>
        <begin position="7"/>
        <end position="24"/>
    </location>
</feature>
<evidence type="ECO:0000256" key="1">
    <source>
        <dbReference type="SAM" id="MobiDB-lite"/>
    </source>
</evidence>
<dbReference type="EMBL" id="BNDV01000008">
    <property type="protein sequence ID" value="GHI12815.1"/>
    <property type="molecule type" value="Genomic_DNA"/>
</dbReference>